<organism evidence="2 3">
    <name type="scientific">Rhodovarius crocodyli</name>
    <dbReference type="NCBI Taxonomy" id="1979269"/>
    <lineage>
        <taxon>Bacteria</taxon>
        <taxon>Pseudomonadati</taxon>
        <taxon>Pseudomonadota</taxon>
        <taxon>Alphaproteobacteria</taxon>
        <taxon>Acetobacterales</taxon>
        <taxon>Roseomonadaceae</taxon>
        <taxon>Rhodovarius</taxon>
    </lineage>
</organism>
<gene>
    <name evidence="2" type="primary">cpsB</name>
    <name evidence="2" type="ORF">EOD42_18010</name>
</gene>
<dbReference type="GO" id="GO:0016853">
    <property type="term" value="F:isomerase activity"/>
    <property type="evidence" value="ECO:0007669"/>
    <property type="project" value="UniProtKB-KW"/>
</dbReference>
<feature type="domain" description="Nucleotidyl transferase" evidence="1">
    <location>
        <begin position="10"/>
        <end position="124"/>
    </location>
</feature>
<protein>
    <submittedName>
        <fullName evidence="2">Mannose-1-phosphate guanylyltransferase/mannose-6-phosphate isomerase</fullName>
        <ecNumber evidence="2">2.7.7.13</ecNumber>
    </submittedName>
</protein>
<evidence type="ECO:0000259" key="1">
    <source>
        <dbReference type="Pfam" id="PF00483"/>
    </source>
</evidence>
<dbReference type="RefSeq" id="WP_276318160.1">
    <property type="nucleotide sequence ID" value="NZ_SACL01000006.1"/>
</dbReference>
<dbReference type="InterPro" id="IPR029044">
    <property type="entry name" value="Nucleotide-diphossugar_trans"/>
</dbReference>
<dbReference type="AlphaFoldDB" id="A0A437MCV3"/>
<dbReference type="PANTHER" id="PTHR46390:SF1">
    <property type="entry name" value="MANNOSE-1-PHOSPHATE GUANYLYLTRANSFERASE"/>
    <property type="match status" value="1"/>
</dbReference>
<accession>A0A437MCV3</accession>
<dbReference type="InterPro" id="IPR051161">
    <property type="entry name" value="Mannose-6P_isomerase_type2"/>
</dbReference>
<evidence type="ECO:0000313" key="2">
    <source>
        <dbReference type="EMBL" id="RVT95481.1"/>
    </source>
</evidence>
<dbReference type="GO" id="GO:0004475">
    <property type="term" value="F:mannose-1-phosphate guanylyltransferase (GTP) activity"/>
    <property type="evidence" value="ECO:0007669"/>
    <property type="project" value="UniProtKB-EC"/>
</dbReference>
<keyword evidence="2" id="KW-0548">Nucleotidyltransferase</keyword>
<keyword evidence="2" id="KW-0413">Isomerase</keyword>
<reference evidence="2 3" key="1">
    <citation type="submission" date="2019-01" db="EMBL/GenBank/DDBJ databases">
        <authorList>
            <person name="Chen W.-M."/>
        </authorList>
    </citation>
    <scope>NUCLEOTIDE SEQUENCE [LARGE SCALE GENOMIC DNA]</scope>
    <source>
        <strain evidence="2 3">CCP-6</strain>
    </source>
</reference>
<dbReference type="EMBL" id="SACL01000006">
    <property type="protein sequence ID" value="RVT95481.1"/>
    <property type="molecule type" value="Genomic_DNA"/>
</dbReference>
<name>A0A437MCV3_9PROT</name>
<dbReference type="Proteomes" id="UP000282957">
    <property type="component" value="Unassembled WGS sequence"/>
</dbReference>
<dbReference type="SUPFAM" id="SSF53448">
    <property type="entry name" value="Nucleotide-diphospho-sugar transferases"/>
    <property type="match status" value="1"/>
</dbReference>
<evidence type="ECO:0000313" key="3">
    <source>
        <dbReference type="Proteomes" id="UP000282957"/>
    </source>
</evidence>
<dbReference type="Gene3D" id="3.90.550.10">
    <property type="entry name" value="Spore Coat Polysaccharide Biosynthesis Protein SpsA, Chain A"/>
    <property type="match status" value="1"/>
</dbReference>
<dbReference type="InterPro" id="IPR005835">
    <property type="entry name" value="NTP_transferase_dom"/>
</dbReference>
<dbReference type="EC" id="2.7.7.13" evidence="2"/>
<dbReference type="GO" id="GO:0009298">
    <property type="term" value="P:GDP-mannose biosynthetic process"/>
    <property type="evidence" value="ECO:0007669"/>
    <property type="project" value="TreeGrafter"/>
</dbReference>
<sequence length="129" mass="13676">MTSSTSTIIPVILSGGSGTRLWPLSRETYPKQFWPLVSEQTLLADTALRAHGPGFGAPIVVCNESHRFLVAEQLREVEVPGARILLEPVARNSAPAIAAAAILAEETNPGAILWIMPADSAISDVPGLH</sequence>
<dbReference type="PANTHER" id="PTHR46390">
    <property type="entry name" value="MANNOSE-1-PHOSPHATE GUANYLYLTRANSFERASE"/>
    <property type="match status" value="1"/>
</dbReference>
<keyword evidence="3" id="KW-1185">Reference proteome</keyword>
<comment type="caution">
    <text evidence="2">The sequence shown here is derived from an EMBL/GenBank/DDBJ whole genome shotgun (WGS) entry which is preliminary data.</text>
</comment>
<feature type="non-terminal residue" evidence="2">
    <location>
        <position position="129"/>
    </location>
</feature>
<proteinExistence type="predicted"/>
<keyword evidence="2" id="KW-0808">Transferase</keyword>
<dbReference type="Pfam" id="PF00483">
    <property type="entry name" value="NTP_transferase"/>
    <property type="match status" value="1"/>
</dbReference>